<dbReference type="OrthoDB" id="9802752at2"/>
<feature type="domain" description="Fido" evidence="1">
    <location>
        <begin position="5"/>
        <end position="118"/>
    </location>
</feature>
<comment type="caution">
    <text evidence="2">The sequence shown here is derived from an EMBL/GenBank/DDBJ whole genome shotgun (WGS) entry which is preliminary data.</text>
</comment>
<dbReference type="GO" id="GO:0016301">
    <property type="term" value="F:kinase activity"/>
    <property type="evidence" value="ECO:0007669"/>
    <property type="project" value="InterPro"/>
</dbReference>
<dbReference type="Proteomes" id="UP000216300">
    <property type="component" value="Unassembled WGS sequence"/>
</dbReference>
<dbReference type="AlphaFoldDB" id="A0A255ENP8"/>
<sequence>MTEFLSLEDLLALVGDLQVGPIRDLGLLEAAAHRPPTQLWGDEAYPSIHLKAAALLESLVRNHPLVDGNKRLGWLATFVFYSINGFALEAPDDDAYALVLALASGQAELMHIAQSVERWHLSAQP</sequence>
<evidence type="ECO:0000313" key="2">
    <source>
        <dbReference type="EMBL" id="OYN91215.1"/>
    </source>
</evidence>
<dbReference type="InterPro" id="IPR006440">
    <property type="entry name" value="Doc"/>
</dbReference>
<dbReference type="SUPFAM" id="SSF140931">
    <property type="entry name" value="Fic-like"/>
    <property type="match status" value="1"/>
</dbReference>
<evidence type="ECO:0000313" key="3">
    <source>
        <dbReference type="Proteomes" id="UP000216300"/>
    </source>
</evidence>
<keyword evidence="3" id="KW-1185">Reference proteome</keyword>
<dbReference type="PROSITE" id="PS51459">
    <property type="entry name" value="FIDO"/>
    <property type="match status" value="1"/>
</dbReference>
<dbReference type="InterPro" id="IPR053737">
    <property type="entry name" value="Type_II_TA_Toxin"/>
</dbReference>
<accession>A0A255ENP8</accession>
<gene>
    <name evidence="2" type="ORF">CGZ91_07110</name>
</gene>
<dbReference type="InterPro" id="IPR036597">
    <property type="entry name" value="Fido-like_dom_sf"/>
</dbReference>
<evidence type="ECO:0000259" key="1">
    <source>
        <dbReference type="PROSITE" id="PS51459"/>
    </source>
</evidence>
<dbReference type="InterPro" id="IPR003812">
    <property type="entry name" value="Fido"/>
</dbReference>
<dbReference type="EMBL" id="NMVJ01000006">
    <property type="protein sequence ID" value="OYN91215.1"/>
    <property type="molecule type" value="Genomic_DNA"/>
</dbReference>
<protein>
    <submittedName>
        <fullName evidence="2">Alcohol dehydrogenase</fullName>
    </submittedName>
</protein>
<dbReference type="RefSeq" id="WP_094453750.1">
    <property type="nucleotide sequence ID" value="NZ_NMVJ01000006.1"/>
</dbReference>
<dbReference type="Pfam" id="PF02661">
    <property type="entry name" value="Fic"/>
    <property type="match status" value="1"/>
</dbReference>
<dbReference type="PANTHER" id="PTHR39426">
    <property type="entry name" value="HOMOLOGY TO DEATH-ON-CURING PROTEIN OF PHAGE P1"/>
    <property type="match status" value="1"/>
</dbReference>
<proteinExistence type="predicted"/>
<organism evidence="2 3">
    <name type="scientific">Parenemella sanctibonifatiensis</name>
    <dbReference type="NCBI Taxonomy" id="2016505"/>
    <lineage>
        <taxon>Bacteria</taxon>
        <taxon>Bacillati</taxon>
        <taxon>Actinomycetota</taxon>
        <taxon>Actinomycetes</taxon>
        <taxon>Propionibacteriales</taxon>
        <taxon>Propionibacteriaceae</taxon>
        <taxon>Parenemella</taxon>
    </lineage>
</organism>
<name>A0A255ENP8_9ACTN</name>
<dbReference type="Gene3D" id="1.20.120.1870">
    <property type="entry name" value="Fic/DOC protein, Fido domain"/>
    <property type="match status" value="1"/>
</dbReference>
<dbReference type="PANTHER" id="PTHR39426:SF1">
    <property type="entry name" value="HOMOLOGY TO DEATH-ON-CURING PROTEIN OF PHAGE P1"/>
    <property type="match status" value="1"/>
</dbReference>
<reference evidence="2 3" key="1">
    <citation type="submission" date="2017-07" db="EMBL/GenBank/DDBJ databases">
        <title>Draft whole genome sequences of clinical Proprionibacteriaceae strains.</title>
        <authorList>
            <person name="Bernier A.-M."/>
            <person name="Bernard K."/>
            <person name="Domingo M.-C."/>
        </authorList>
    </citation>
    <scope>NUCLEOTIDE SEQUENCE [LARGE SCALE GENOMIC DNA]</scope>
    <source>
        <strain evidence="2 3">NML 150081</strain>
    </source>
</reference>